<dbReference type="Pfam" id="PF02254">
    <property type="entry name" value="TrkA_N"/>
    <property type="match status" value="1"/>
</dbReference>
<reference evidence="5 6" key="1">
    <citation type="submission" date="2015-11" db="EMBL/GenBank/DDBJ databases">
        <title>Description and complete genome sequence of a novel strain predominating in hypersaline microbial mats and representing a new family of the Bacteriodetes phylum.</title>
        <authorList>
            <person name="Spring S."/>
            <person name="Bunk B."/>
            <person name="Sproer C."/>
            <person name="Klenk H.-P."/>
        </authorList>
    </citation>
    <scope>NUCLEOTIDE SEQUENCE [LARGE SCALE GENOMIC DNA]</scope>
    <source>
        <strain evidence="5 6">L21-Spi-D4</strain>
    </source>
</reference>
<dbReference type="GO" id="GO:0008324">
    <property type="term" value="F:monoatomic cation transmembrane transporter activity"/>
    <property type="evidence" value="ECO:0007669"/>
    <property type="project" value="InterPro"/>
</dbReference>
<dbReference type="OrthoDB" id="9781411at2"/>
<evidence type="ECO:0000256" key="1">
    <source>
        <dbReference type="ARBA" id="ARBA00004651"/>
    </source>
</evidence>
<dbReference type="InterPro" id="IPR050721">
    <property type="entry name" value="Trk_Ktr_HKT_K-transport"/>
</dbReference>
<dbReference type="GO" id="GO:0006813">
    <property type="term" value="P:potassium ion transport"/>
    <property type="evidence" value="ECO:0007669"/>
    <property type="project" value="InterPro"/>
</dbReference>
<dbReference type="SUPFAM" id="SSF81324">
    <property type="entry name" value="Voltage-gated potassium channels"/>
    <property type="match status" value="1"/>
</dbReference>
<accession>A0A0S2I070</accession>
<feature type="transmembrane region" description="Helical" evidence="2">
    <location>
        <begin position="33"/>
        <end position="50"/>
    </location>
</feature>
<keyword evidence="6" id="KW-1185">Reference proteome</keyword>
<evidence type="ECO:0000256" key="2">
    <source>
        <dbReference type="SAM" id="Phobius"/>
    </source>
</evidence>
<dbReference type="Gene3D" id="1.10.287.70">
    <property type="match status" value="1"/>
</dbReference>
<dbReference type="PATRIC" id="fig|1307839.3.peg.2200"/>
<dbReference type="RefSeq" id="WP_057953155.1">
    <property type="nucleotide sequence ID" value="NZ_CP013118.1"/>
</dbReference>
<dbReference type="AlphaFoldDB" id="A0A0S2I070"/>
<feature type="domain" description="RCK N-terminal" evidence="3">
    <location>
        <begin position="108"/>
        <end position="226"/>
    </location>
</feature>
<feature type="transmembrane region" description="Helical" evidence="2">
    <location>
        <begin position="6"/>
        <end position="26"/>
    </location>
</feature>
<dbReference type="PROSITE" id="PS51201">
    <property type="entry name" value="RCK_N"/>
    <property type="match status" value="1"/>
</dbReference>
<evidence type="ECO:0000313" key="5">
    <source>
        <dbReference type="EMBL" id="ALO15722.1"/>
    </source>
</evidence>
<dbReference type="SUPFAM" id="SSF51735">
    <property type="entry name" value="NAD(P)-binding Rossmann-fold domains"/>
    <property type="match status" value="1"/>
</dbReference>
<dbReference type="Proteomes" id="UP000064893">
    <property type="component" value="Chromosome"/>
</dbReference>
<sequence>MKSGQHNIRIALALLISIMVLGIIGYMSIEKFTFIEAFYMTVITVSTVGFKEVHDMDPAGQVFTSFLIILSFGLFAYALSTLTRFLFDGKFRNYYIDYKMRNRVAKMQNHVVVFGWGRTGGRAVEELKRHNTPFVIVEKKEDRISEIRAQKTGPYIHESGTADEALIQAGINKAKALITTLPNDAANLMIIITARKINPKVRIISRAVRENSDLKLRRAGADNVIMSDRMGGSRMAKNVTQPVALKFIDRLLDQQANVHLEQIYCTDLSQCFLNKSIRAMNVGATTGANIIGMRKEDGSIIFNPAADVILNCSDRLFVMGTSSQIQHLKKVLFGKED</sequence>
<dbReference type="PANTHER" id="PTHR43833:SF9">
    <property type="entry name" value="POTASSIUM CHANNEL PROTEIN YUGO-RELATED"/>
    <property type="match status" value="1"/>
</dbReference>
<proteinExistence type="predicted"/>
<keyword evidence="2" id="KW-1133">Transmembrane helix</keyword>
<dbReference type="Gene3D" id="3.40.50.720">
    <property type="entry name" value="NAD(P)-binding Rossmann-like Domain"/>
    <property type="match status" value="1"/>
</dbReference>
<dbReference type="Gene3D" id="3.30.70.1450">
    <property type="entry name" value="Regulator of K+ conductance, C-terminal domain"/>
    <property type="match status" value="1"/>
</dbReference>
<evidence type="ECO:0000259" key="4">
    <source>
        <dbReference type="PROSITE" id="PS51202"/>
    </source>
</evidence>
<dbReference type="GO" id="GO:0005886">
    <property type="term" value="C:plasma membrane"/>
    <property type="evidence" value="ECO:0007669"/>
    <property type="project" value="UniProtKB-SubCell"/>
</dbReference>
<organism evidence="5 6">
    <name type="scientific">Salinivirga cyanobacteriivorans</name>
    <dbReference type="NCBI Taxonomy" id="1307839"/>
    <lineage>
        <taxon>Bacteria</taxon>
        <taxon>Pseudomonadati</taxon>
        <taxon>Bacteroidota</taxon>
        <taxon>Bacteroidia</taxon>
        <taxon>Bacteroidales</taxon>
        <taxon>Salinivirgaceae</taxon>
        <taxon>Salinivirga</taxon>
    </lineage>
</organism>
<dbReference type="Pfam" id="PF07885">
    <property type="entry name" value="Ion_trans_2"/>
    <property type="match status" value="1"/>
</dbReference>
<comment type="subcellular location">
    <subcellularLocation>
        <location evidence="1">Cell membrane</location>
        <topology evidence="1">Multi-pass membrane protein</topology>
    </subcellularLocation>
</comment>
<feature type="domain" description="RCK C-terminal" evidence="4">
    <location>
        <begin position="248"/>
        <end position="334"/>
    </location>
</feature>
<gene>
    <name evidence="5" type="primary">ybaL_1</name>
    <name evidence="5" type="ORF">L21SP5_02085</name>
</gene>
<keyword evidence="2" id="KW-0812">Transmembrane</keyword>
<feature type="transmembrane region" description="Helical" evidence="2">
    <location>
        <begin position="62"/>
        <end position="87"/>
    </location>
</feature>
<name>A0A0S2I070_9BACT</name>
<dbReference type="InterPro" id="IPR003148">
    <property type="entry name" value="RCK_N"/>
</dbReference>
<dbReference type="Pfam" id="PF02080">
    <property type="entry name" value="TrkA_C"/>
    <property type="match status" value="1"/>
</dbReference>
<dbReference type="STRING" id="1307839.L21SP5_02085"/>
<dbReference type="SUPFAM" id="SSF116726">
    <property type="entry name" value="TrkA C-terminal domain-like"/>
    <property type="match status" value="1"/>
</dbReference>
<evidence type="ECO:0000259" key="3">
    <source>
        <dbReference type="PROSITE" id="PS51201"/>
    </source>
</evidence>
<dbReference type="KEGG" id="blq:L21SP5_02085"/>
<protein>
    <submittedName>
        <fullName evidence="5">Inner membrane protein YbaL</fullName>
    </submittedName>
</protein>
<dbReference type="PROSITE" id="PS51202">
    <property type="entry name" value="RCK_C"/>
    <property type="match status" value="1"/>
</dbReference>
<dbReference type="EMBL" id="CP013118">
    <property type="protein sequence ID" value="ALO15722.1"/>
    <property type="molecule type" value="Genomic_DNA"/>
</dbReference>
<dbReference type="PANTHER" id="PTHR43833">
    <property type="entry name" value="POTASSIUM CHANNEL PROTEIN 2-RELATED-RELATED"/>
    <property type="match status" value="1"/>
</dbReference>
<dbReference type="InterPro" id="IPR013099">
    <property type="entry name" value="K_chnl_dom"/>
</dbReference>
<dbReference type="InterPro" id="IPR036291">
    <property type="entry name" value="NAD(P)-bd_dom_sf"/>
</dbReference>
<evidence type="ECO:0000313" key="6">
    <source>
        <dbReference type="Proteomes" id="UP000064893"/>
    </source>
</evidence>
<dbReference type="InterPro" id="IPR006037">
    <property type="entry name" value="RCK_C"/>
</dbReference>
<dbReference type="InterPro" id="IPR036721">
    <property type="entry name" value="RCK_C_sf"/>
</dbReference>
<keyword evidence="2" id="KW-0472">Membrane</keyword>